<organism evidence="1">
    <name type="scientific">marine sediment metagenome</name>
    <dbReference type="NCBI Taxonomy" id="412755"/>
    <lineage>
        <taxon>unclassified sequences</taxon>
        <taxon>metagenomes</taxon>
        <taxon>ecological metagenomes</taxon>
    </lineage>
</organism>
<dbReference type="AlphaFoldDB" id="A0A0F9RK32"/>
<accession>A0A0F9RK32</accession>
<dbReference type="EMBL" id="LAZR01003506">
    <property type="protein sequence ID" value="KKN17593.1"/>
    <property type="molecule type" value="Genomic_DNA"/>
</dbReference>
<proteinExistence type="predicted"/>
<comment type="caution">
    <text evidence="1">The sequence shown here is derived from an EMBL/GenBank/DDBJ whole genome shotgun (WGS) entry which is preliminary data.</text>
</comment>
<sequence length="521" mass="57277">MTNSFNIGDLGHLAQSLLDKAKGQEFMLEDVCNITRAAYERYPEDPVITQVAFTIERMATRAKPGTIINQAEMSKIYNEFVRLSDNSKFRNTIGFLLLGDRPYAGSQNPDYSRLNQIVAEDSNTDDFVDKNLVNDISVAFGGSGVNPAEAFDTKIATDGVGLVKAELKSLGFEPAVEIIGGNSHNIVYAAHFETRKGRVTVAIPTEVNDGRILFPSTFVADDHLEELTPTNINCFVDKKTETEDSSVAGEEGRPDIDIVQDVEMPTELAHLSRDFEDNVLEAVSAFGMEAIRKGKEIIANELRAAGFKNAQVKFGSEGGDSVVYLASINTPKGPAEIEVPLEMQSIGGERFIPLAPSYFAYDGFVEDFTAVKLQRFAINLPSPSTSNTVYSTAFTYMTLPELKDEILKAASVGDYVNCETALSEIQDKFTEEDFKNSVADYQYILMEKTRASKQEQLQCSKMIPAGKGSVFIRCGHFGVPMHKVVIDKKGYCRLKTAIEREKLNPTEEGGAAISLAKVFMS</sequence>
<name>A0A0F9RK32_9ZZZZ</name>
<gene>
    <name evidence="1" type="ORF">LCGC14_0964260</name>
</gene>
<reference evidence="1" key="1">
    <citation type="journal article" date="2015" name="Nature">
        <title>Complex archaea that bridge the gap between prokaryotes and eukaryotes.</title>
        <authorList>
            <person name="Spang A."/>
            <person name="Saw J.H."/>
            <person name="Jorgensen S.L."/>
            <person name="Zaremba-Niedzwiedzka K."/>
            <person name="Martijn J."/>
            <person name="Lind A.E."/>
            <person name="van Eijk R."/>
            <person name="Schleper C."/>
            <person name="Guy L."/>
            <person name="Ettema T.J."/>
        </authorList>
    </citation>
    <scope>NUCLEOTIDE SEQUENCE</scope>
</reference>
<evidence type="ECO:0000313" key="1">
    <source>
        <dbReference type="EMBL" id="KKN17593.1"/>
    </source>
</evidence>
<protein>
    <submittedName>
        <fullName evidence="1">Uncharacterized protein</fullName>
    </submittedName>
</protein>